<dbReference type="Proteomes" id="UP001384579">
    <property type="component" value="Unassembled WGS sequence"/>
</dbReference>
<sequence length="1024" mass="114548">MNTLYPTGTNSASDSSENSAKVATSFDIRDHLDKLTPTKEKDKYICPVCGSHNLGIDSKNGKYRCFDSECDKADIREAIKPWAEVLAEREAEKSKSGNQKPKKKVVAVQKTIPLKIAAPIPTGLKLLKLPAPQHGPEPQKPNFFPPNVPEHALQITYKYSDTQEVLRYQWLNSNKPKGRDKTYRQTHIGGDGKRVWTKGDLPWSAYRFDEVVETLAGIPDNEPVAVLMLEGEPNVELARFHGIAALTMQGSKWSHAEIFAMTETLQATGKNIVLVKLRDNDTTGVKKSTEVRLVCDHTQLPCIVVDPVAIYPDIPDKGDIREILENMDIEEFIQRLEAEIHAAATEEINNNSLILHPRTQENVVHMSEIGSISDYIPNTAPTPEQNYVQKTIEALYSDGHWVSVAGQLLGFTGTHYELRPEATEKRRILNWLSTYSELVKGKYRCNRANSASVNEVYSYMLMAVAVDPNTINPDGLNSSKGVVKINPDGSHSLVPHDPNHVYTYVGCDYDPDIDTTDCDRLLECLEPSQREVFLRTAAAALNLKLVRSKLTGRGVKGLLCHGEGSNGKDTLRTVLAAVFGRGMTGKSLSDFKSYDNGRKFSLPGIEGSICNWASENTAKVDLDTIQSLKQLITGDILDIERKGKDGYEYKPAAIFFANCNKLPSITGGTAAIDDRYGILKFEKTYKHNADPSQGELEADPRFKDDENFILERIAPAMLNKMLERMPLLLVEGIDYNATREAMQEAQEKSRHLWQFAREVGLEVQAGGRVWVTDLWQQLQDWYVESGILEIEDSDAKKKPKLIWGELSSKYDVPVKAINQLYFRLCEIFPKVQIHRYNGRDEIGKKGQKYLLGINLVQSSVQTVKTELPELPVDAARVTELPSELPKNLGNSVGNSQTLTQSAGNSGNSISSPFTEVCNLLSQLTDDERQKLAEILTQPQCQPQPQPEQPTSTKTKKTQAPKRPIAVGDRVVIVHSDVLMYRGVKGEVMEEWFLRDNKRSFTVKFDELVHRQSQGDFPEGDILRI</sequence>
<feature type="domain" description="SF3 helicase" evidence="4">
    <location>
        <begin position="528"/>
        <end position="694"/>
    </location>
</feature>
<keyword evidence="1" id="KW-0547">Nucleotide-binding</keyword>
<keyword evidence="6" id="KW-1185">Reference proteome</keyword>
<dbReference type="EMBL" id="JBBLXS010000245">
    <property type="protein sequence ID" value="MEK0186689.1"/>
    <property type="molecule type" value="Genomic_DNA"/>
</dbReference>
<proteinExistence type="predicted"/>
<dbReference type="InterPro" id="IPR045455">
    <property type="entry name" value="NrS-1_pol-like_helicase"/>
</dbReference>
<dbReference type="Pfam" id="PF19263">
    <property type="entry name" value="DUF5906"/>
    <property type="match status" value="1"/>
</dbReference>
<reference evidence="5 6" key="1">
    <citation type="journal article" date="2020" name="Harmful Algae">
        <title>Molecular and morphological characterization of a novel dihydroanatoxin-a producing Microcoleus species (cyanobacteria) from the Russian River, California, USA.</title>
        <authorList>
            <person name="Conklin K.Y."/>
            <person name="Stancheva R."/>
            <person name="Otten T.G."/>
            <person name="Fadness R."/>
            <person name="Boyer G.L."/>
            <person name="Read B."/>
            <person name="Zhang X."/>
            <person name="Sheath R.G."/>
        </authorList>
    </citation>
    <scope>NUCLEOTIDE SEQUENCE [LARGE SCALE GENOMIC DNA]</scope>
    <source>
        <strain evidence="5 6">PTRS2</strain>
    </source>
</reference>
<feature type="region of interest" description="Disordered" evidence="3">
    <location>
        <begin position="883"/>
        <end position="907"/>
    </location>
</feature>
<evidence type="ECO:0000259" key="4">
    <source>
        <dbReference type="PROSITE" id="PS51206"/>
    </source>
</evidence>
<organism evidence="5 6">
    <name type="scientific">Microcoleus anatoxicus PTRS2</name>
    <dbReference type="NCBI Taxonomy" id="2705321"/>
    <lineage>
        <taxon>Bacteria</taxon>
        <taxon>Bacillati</taxon>
        <taxon>Cyanobacteriota</taxon>
        <taxon>Cyanophyceae</taxon>
        <taxon>Oscillatoriophycideae</taxon>
        <taxon>Oscillatoriales</taxon>
        <taxon>Microcoleaceae</taxon>
        <taxon>Microcoleus</taxon>
        <taxon>Microcoleus anatoxicus</taxon>
    </lineage>
</organism>
<evidence type="ECO:0000256" key="2">
    <source>
        <dbReference type="ARBA" id="ARBA00022840"/>
    </source>
</evidence>
<feature type="region of interest" description="Disordered" evidence="3">
    <location>
        <begin position="935"/>
        <end position="962"/>
    </location>
</feature>
<evidence type="ECO:0000256" key="1">
    <source>
        <dbReference type="ARBA" id="ARBA00022741"/>
    </source>
</evidence>
<accession>A0ABU8YQN3</accession>
<comment type="caution">
    <text evidence="5">The sequence shown here is derived from an EMBL/GenBank/DDBJ whole genome shotgun (WGS) entry which is preliminary data.</text>
</comment>
<dbReference type="Gene3D" id="3.40.50.300">
    <property type="entry name" value="P-loop containing nucleotide triphosphate hydrolases"/>
    <property type="match status" value="1"/>
</dbReference>
<feature type="region of interest" description="Disordered" evidence="3">
    <location>
        <begin position="1"/>
        <end position="20"/>
    </location>
</feature>
<dbReference type="InterPro" id="IPR027417">
    <property type="entry name" value="P-loop_NTPase"/>
</dbReference>
<feature type="compositionally biased region" description="Polar residues" evidence="3">
    <location>
        <begin position="888"/>
        <end position="907"/>
    </location>
</feature>
<evidence type="ECO:0000313" key="6">
    <source>
        <dbReference type="Proteomes" id="UP001384579"/>
    </source>
</evidence>
<evidence type="ECO:0000313" key="5">
    <source>
        <dbReference type="EMBL" id="MEK0186689.1"/>
    </source>
</evidence>
<dbReference type="InterPro" id="IPR014015">
    <property type="entry name" value="Helicase_SF3_DNA-vir"/>
</dbReference>
<keyword evidence="2" id="KW-0067">ATP-binding</keyword>
<dbReference type="RefSeq" id="WP_340520693.1">
    <property type="nucleotide sequence ID" value="NZ_JBBLXS010000245.1"/>
</dbReference>
<name>A0ABU8YQN3_9CYAN</name>
<evidence type="ECO:0000256" key="3">
    <source>
        <dbReference type="SAM" id="MobiDB-lite"/>
    </source>
</evidence>
<dbReference type="PROSITE" id="PS51206">
    <property type="entry name" value="SF3_HELICASE_1"/>
    <property type="match status" value="1"/>
</dbReference>
<dbReference type="SUPFAM" id="SSF52540">
    <property type="entry name" value="P-loop containing nucleoside triphosphate hydrolases"/>
    <property type="match status" value="1"/>
</dbReference>
<gene>
    <name evidence="5" type="ORF">WMG39_17790</name>
</gene>
<protein>
    <submittedName>
        <fullName evidence="5">DUF5906 domain-containing protein</fullName>
    </submittedName>
</protein>